<feature type="compositionally biased region" description="Gly residues" evidence="1">
    <location>
        <begin position="1"/>
        <end position="13"/>
    </location>
</feature>
<feature type="region of interest" description="Disordered" evidence="1">
    <location>
        <begin position="1"/>
        <end position="61"/>
    </location>
</feature>
<dbReference type="HOGENOM" id="CLU_2397622_0_0_5"/>
<accession>B6IX75</accession>
<keyword evidence="3" id="KW-1185">Reference proteome</keyword>
<evidence type="ECO:0000256" key="1">
    <source>
        <dbReference type="SAM" id="MobiDB-lite"/>
    </source>
</evidence>
<protein>
    <submittedName>
        <fullName evidence="2">Uncharacterized protein</fullName>
    </submittedName>
</protein>
<gene>
    <name evidence="2" type="ordered locus">RC1_3546</name>
</gene>
<dbReference type="AlphaFoldDB" id="B6IX75"/>
<evidence type="ECO:0000313" key="3">
    <source>
        <dbReference type="Proteomes" id="UP000001591"/>
    </source>
</evidence>
<dbReference type="EMBL" id="CP000613">
    <property type="protein sequence ID" value="ACJ00899.1"/>
    <property type="molecule type" value="Genomic_DNA"/>
</dbReference>
<organism evidence="2 3">
    <name type="scientific">Rhodospirillum centenum (strain ATCC 51521 / SW)</name>
    <dbReference type="NCBI Taxonomy" id="414684"/>
    <lineage>
        <taxon>Bacteria</taxon>
        <taxon>Pseudomonadati</taxon>
        <taxon>Pseudomonadota</taxon>
        <taxon>Alphaproteobacteria</taxon>
        <taxon>Rhodospirillales</taxon>
        <taxon>Rhodospirillaceae</taxon>
        <taxon>Rhodospirillum</taxon>
    </lineage>
</organism>
<dbReference type="Proteomes" id="UP000001591">
    <property type="component" value="Chromosome"/>
</dbReference>
<feature type="compositionally biased region" description="Basic residues" evidence="1">
    <location>
        <begin position="31"/>
        <end position="41"/>
    </location>
</feature>
<name>B6IX75_RHOCS</name>
<reference evidence="2 3" key="1">
    <citation type="journal article" date="2010" name="BMC Genomics">
        <title>Metabolic flexibility revealed in the genome of the cyst-forming alpha-1 proteobacterium Rhodospirillum centenum.</title>
        <authorList>
            <person name="Lu Y.K."/>
            <person name="Marden J."/>
            <person name="Han M."/>
            <person name="Swingley W.D."/>
            <person name="Mastrian S.D."/>
            <person name="Chowdhury S.R."/>
            <person name="Hao J."/>
            <person name="Helmy T."/>
            <person name="Kim S."/>
            <person name="Kurdoglu A.A."/>
            <person name="Matthies H.J."/>
            <person name="Rollo D."/>
            <person name="Stothard P."/>
            <person name="Blankenship R.E."/>
            <person name="Bauer C.E."/>
            <person name="Touchman J.W."/>
        </authorList>
    </citation>
    <scope>NUCLEOTIDE SEQUENCE [LARGE SCALE GENOMIC DNA]</scope>
    <source>
        <strain evidence="3">ATCC 51521 / SW</strain>
    </source>
</reference>
<proteinExistence type="predicted"/>
<evidence type="ECO:0000313" key="2">
    <source>
        <dbReference type="EMBL" id="ACJ00899.1"/>
    </source>
</evidence>
<sequence length="93" mass="9816">MPGFGGGGVGAEIGHGPDSIRGPFRDWAFPRKSKSIHRSGPPRRSQQGPAVTLHPHQQGRRGIAMNEKALAGDLESDPGGLQSVDQLADLLAR</sequence>
<dbReference type="KEGG" id="rce:RC1_3546"/>